<dbReference type="GO" id="GO:0016020">
    <property type="term" value="C:membrane"/>
    <property type="evidence" value="ECO:0007669"/>
    <property type="project" value="UniProtKB-SubCell"/>
</dbReference>
<dbReference type="GO" id="GO:0006820">
    <property type="term" value="P:monoatomic anion transport"/>
    <property type="evidence" value="ECO:0007669"/>
    <property type="project" value="TreeGrafter"/>
</dbReference>
<feature type="transmembrane region" description="Helical" evidence="5">
    <location>
        <begin position="122"/>
        <end position="142"/>
    </location>
</feature>
<dbReference type="AlphaFoldDB" id="A0A0D8X8R9"/>
<evidence type="ECO:0000256" key="3">
    <source>
        <dbReference type="ARBA" id="ARBA00022989"/>
    </source>
</evidence>
<feature type="transmembrane region" description="Helical" evidence="5">
    <location>
        <begin position="70"/>
        <end position="87"/>
    </location>
</feature>
<keyword evidence="2 5" id="KW-0812">Transmembrane</keyword>
<evidence type="ECO:0000256" key="1">
    <source>
        <dbReference type="ARBA" id="ARBA00004141"/>
    </source>
</evidence>
<evidence type="ECO:0000256" key="2">
    <source>
        <dbReference type="ARBA" id="ARBA00022692"/>
    </source>
</evidence>
<dbReference type="Proteomes" id="UP000053766">
    <property type="component" value="Unassembled WGS sequence"/>
</dbReference>
<dbReference type="EMBL" id="KN716947">
    <property type="protein sequence ID" value="KJH40970.1"/>
    <property type="molecule type" value="Genomic_DNA"/>
</dbReference>
<comment type="subcellular location">
    <subcellularLocation>
        <location evidence="1">Membrane</location>
        <topology evidence="1">Multi-pass membrane protein</topology>
    </subcellularLocation>
</comment>
<reference evidence="7" key="2">
    <citation type="journal article" date="2016" name="Sci. Rep.">
        <title>Dictyocaulus viviparus genome, variome and transcriptome elucidate lungworm biology and support future intervention.</title>
        <authorList>
            <person name="McNulty S.N."/>
            <person name="Strube C."/>
            <person name="Rosa B.A."/>
            <person name="Martin J.C."/>
            <person name="Tyagi R."/>
            <person name="Choi Y.J."/>
            <person name="Wang Q."/>
            <person name="Hallsworth Pepin K."/>
            <person name="Zhang X."/>
            <person name="Ozersky P."/>
            <person name="Wilson R.K."/>
            <person name="Sternberg P.W."/>
            <person name="Gasser R.B."/>
            <person name="Mitreva M."/>
        </authorList>
    </citation>
    <scope>NUCLEOTIDE SEQUENCE [LARGE SCALE GENOMIC DNA]</scope>
    <source>
        <strain evidence="7">HannoverDv2000</strain>
    </source>
</reference>
<feature type="transmembrane region" description="Helical" evidence="5">
    <location>
        <begin position="41"/>
        <end position="63"/>
    </location>
</feature>
<keyword evidence="7" id="KW-1185">Reference proteome</keyword>
<evidence type="ECO:0008006" key="8">
    <source>
        <dbReference type="Google" id="ProtNLM"/>
    </source>
</evidence>
<dbReference type="InterPro" id="IPR050382">
    <property type="entry name" value="MFS_Na/Anion_cotransporter"/>
</dbReference>
<dbReference type="PANTHER" id="PTHR11662:SF72">
    <property type="entry name" value="MAJOR FACILITATOR SUPERFAMILY (MFS) PROFILE DOMAIN-CONTAINING PROTEIN"/>
    <property type="match status" value="1"/>
</dbReference>
<protein>
    <recommendedName>
        <fullName evidence="8">Major facilitator superfamily associated domain-containing protein</fullName>
    </recommendedName>
</protein>
<evidence type="ECO:0000256" key="5">
    <source>
        <dbReference type="SAM" id="Phobius"/>
    </source>
</evidence>
<evidence type="ECO:0000313" key="7">
    <source>
        <dbReference type="Proteomes" id="UP000053766"/>
    </source>
</evidence>
<dbReference type="OrthoDB" id="2985014at2759"/>
<keyword evidence="4 5" id="KW-0472">Membrane</keyword>
<gene>
    <name evidence="6" type="ORF">DICVIV_13066</name>
</gene>
<dbReference type="SUPFAM" id="SSF103473">
    <property type="entry name" value="MFS general substrate transporter"/>
    <property type="match status" value="1"/>
</dbReference>
<organism evidence="6 7">
    <name type="scientific">Dictyocaulus viviparus</name>
    <name type="common">Bovine lungworm</name>
    <dbReference type="NCBI Taxonomy" id="29172"/>
    <lineage>
        <taxon>Eukaryota</taxon>
        <taxon>Metazoa</taxon>
        <taxon>Ecdysozoa</taxon>
        <taxon>Nematoda</taxon>
        <taxon>Chromadorea</taxon>
        <taxon>Rhabditida</taxon>
        <taxon>Rhabditina</taxon>
        <taxon>Rhabditomorpha</taxon>
        <taxon>Strongyloidea</taxon>
        <taxon>Metastrongylidae</taxon>
        <taxon>Dictyocaulus</taxon>
    </lineage>
</organism>
<dbReference type="PANTHER" id="PTHR11662">
    <property type="entry name" value="SOLUTE CARRIER FAMILY 17"/>
    <property type="match status" value="1"/>
</dbReference>
<sequence length="171" mass="18854">MSLTSNGILSALPFVFQFFSKIVYASFADEWKRRGWMSFTGVTKACNSSASVGLAICFGLLCFCDCTYRLVAVVLVCLAMAFVSGYIPGYNTSRIWAQIASSLSPYEIGALTKQGTLEEWRIVFLTIIIICLSSGIFFQLFGSADVQSWDEMVNEEPKQELVDGKVCNTAL</sequence>
<evidence type="ECO:0000313" key="6">
    <source>
        <dbReference type="EMBL" id="KJH40970.1"/>
    </source>
</evidence>
<accession>A0A0D8X8R9</accession>
<dbReference type="STRING" id="29172.A0A0D8X8R9"/>
<keyword evidence="3 5" id="KW-1133">Transmembrane helix</keyword>
<proteinExistence type="predicted"/>
<dbReference type="Gene3D" id="1.20.1250.20">
    <property type="entry name" value="MFS general substrate transporter like domains"/>
    <property type="match status" value="1"/>
</dbReference>
<dbReference type="InterPro" id="IPR036259">
    <property type="entry name" value="MFS_trans_sf"/>
</dbReference>
<evidence type="ECO:0000256" key="4">
    <source>
        <dbReference type="ARBA" id="ARBA00023136"/>
    </source>
</evidence>
<name>A0A0D8X8R9_DICVI</name>
<reference evidence="6 7" key="1">
    <citation type="submission" date="2013-11" db="EMBL/GenBank/DDBJ databases">
        <title>Draft genome of the bovine lungworm Dictyocaulus viviparus.</title>
        <authorList>
            <person name="Mitreva M."/>
        </authorList>
    </citation>
    <scope>NUCLEOTIDE SEQUENCE [LARGE SCALE GENOMIC DNA]</scope>
    <source>
        <strain evidence="6 7">HannoverDv2000</strain>
    </source>
</reference>
<dbReference type="GO" id="GO:0022857">
    <property type="term" value="F:transmembrane transporter activity"/>
    <property type="evidence" value="ECO:0007669"/>
    <property type="project" value="TreeGrafter"/>
</dbReference>